<accession>A0A4U3L8H8</accession>
<comment type="caution">
    <text evidence="1">The sequence shown here is derived from an EMBL/GenBank/DDBJ whole genome shotgun (WGS) entry which is preliminary data.</text>
</comment>
<evidence type="ECO:0000313" key="1">
    <source>
        <dbReference type="EMBL" id="TKK71635.1"/>
    </source>
</evidence>
<dbReference type="OrthoDB" id="894042at2"/>
<dbReference type="EMBL" id="SZQL01000001">
    <property type="protein sequence ID" value="TKK71635.1"/>
    <property type="molecule type" value="Genomic_DNA"/>
</dbReference>
<gene>
    <name evidence="1" type="ORF">FC093_01015</name>
</gene>
<dbReference type="Proteomes" id="UP000305848">
    <property type="component" value="Unassembled WGS sequence"/>
</dbReference>
<dbReference type="RefSeq" id="WP_137259875.1">
    <property type="nucleotide sequence ID" value="NZ_SZQL01000001.1"/>
</dbReference>
<keyword evidence="2" id="KW-1185">Reference proteome</keyword>
<dbReference type="AlphaFoldDB" id="A0A4U3L8H8"/>
<organism evidence="1 2">
    <name type="scientific">Ilyomonas limi</name>
    <dbReference type="NCBI Taxonomy" id="2575867"/>
    <lineage>
        <taxon>Bacteria</taxon>
        <taxon>Pseudomonadati</taxon>
        <taxon>Bacteroidota</taxon>
        <taxon>Chitinophagia</taxon>
        <taxon>Chitinophagales</taxon>
        <taxon>Chitinophagaceae</taxon>
        <taxon>Ilyomonas</taxon>
    </lineage>
</organism>
<proteinExistence type="predicted"/>
<evidence type="ECO:0000313" key="2">
    <source>
        <dbReference type="Proteomes" id="UP000305848"/>
    </source>
</evidence>
<reference evidence="1 2" key="1">
    <citation type="submission" date="2019-05" db="EMBL/GenBank/DDBJ databases">
        <title>Panacibacter sp. strain 17mud1-8 Genome sequencing and assembly.</title>
        <authorList>
            <person name="Chhetri G."/>
        </authorList>
    </citation>
    <scope>NUCLEOTIDE SEQUENCE [LARGE SCALE GENOMIC DNA]</scope>
    <source>
        <strain evidence="1 2">17mud1-8</strain>
    </source>
</reference>
<sequence>MRRVIAIFLLCLQLFTGTELCQLFKAPVLLEHYREHKGGDESLTFLSYLREHYFNSDERNPDYARDMQLPFKSCAGVLLASHSISIPIPGFTIVPPAPAFEIEKQYQSFKGDWQPSQIINTIFQPPRAAEA</sequence>
<protein>
    <submittedName>
        <fullName evidence="1">Uncharacterized protein</fullName>
    </submittedName>
</protein>
<name>A0A4U3L8H8_9BACT</name>